<evidence type="ECO:0000313" key="3">
    <source>
        <dbReference type="EMBL" id="MTT76612.1"/>
    </source>
</evidence>
<dbReference type="Proteomes" id="UP000484547">
    <property type="component" value="Unassembled WGS sequence"/>
</dbReference>
<comment type="caution">
    <text evidence="3">The sequence shown here is derived from an EMBL/GenBank/DDBJ whole genome shotgun (WGS) entry which is preliminary data.</text>
</comment>
<dbReference type="InterPro" id="IPR024419">
    <property type="entry name" value="YvrJ"/>
</dbReference>
<dbReference type="EMBL" id="WNBM01000006">
    <property type="protein sequence ID" value="MTT76276.1"/>
    <property type="molecule type" value="Genomic_DNA"/>
</dbReference>
<name>A0A6I3S1W3_9FIRM</name>
<proteinExistence type="predicted"/>
<keyword evidence="1" id="KW-0812">Transmembrane</keyword>
<sequence length="52" mass="6102">MDTKEIFSAVGNFGFPMVLSWYLLLRMEQRLDKLTSCLNELSRAIISKHREL</sequence>
<dbReference type="RefSeq" id="WP_113077527.1">
    <property type="nucleotide sequence ID" value="NZ_AP019004.1"/>
</dbReference>
<dbReference type="EMBL" id="WNBW01000006">
    <property type="protein sequence ID" value="MTU04340.1"/>
    <property type="molecule type" value="Genomic_DNA"/>
</dbReference>
<evidence type="ECO:0000313" key="4">
    <source>
        <dbReference type="EMBL" id="MTU04340.1"/>
    </source>
</evidence>
<evidence type="ECO:0000313" key="7">
    <source>
        <dbReference type="Proteomes" id="UP000484547"/>
    </source>
</evidence>
<keyword evidence="1" id="KW-0472">Membrane</keyword>
<reference evidence="6 7" key="1">
    <citation type="journal article" date="2019" name="Nat. Med.">
        <title>A library of human gut bacterial isolates paired with longitudinal multiomics data enables mechanistic microbiome research.</title>
        <authorList>
            <person name="Poyet M."/>
            <person name="Groussin M."/>
            <person name="Gibbons S.M."/>
            <person name="Avila-Pacheco J."/>
            <person name="Jiang X."/>
            <person name="Kearney S.M."/>
            <person name="Perrotta A.R."/>
            <person name="Berdy B."/>
            <person name="Zhao S."/>
            <person name="Lieberman T.D."/>
            <person name="Swanson P.K."/>
            <person name="Smith M."/>
            <person name="Roesemann S."/>
            <person name="Alexander J.E."/>
            <person name="Rich S.A."/>
            <person name="Livny J."/>
            <person name="Vlamakis H."/>
            <person name="Clish C."/>
            <person name="Bullock K."/>
            <person name="Deik A."/>
            <person name="Scott J."/>
            <person name="Pierce K.A."/>
            <person name="Xavier R.J."/>
            <person name="Alm E.J."/>
        </authorList>
    </citation>
    <scope>NUCLEOTIDE SEQUENCE [LARGE SCALE GENOMIC DNA]</scope>
    <source>
        <strain evidence="3 7">BIOML-A13</strain>
        <strain evidence="4 6">BIOML-A3</strain>
    </source>
</reference>
<evidence type="ECO:0000313" key="6">
    <source>
        <dbReference type="Proteomes" id="UP000443070"/>
    </source>
</evidence>
<keyword evidence="1" id="KW-1133">Transmembrane helix</keyword>
<evidence type="ECO:0000256" key="1">
    <source>
        <dbReference type="SAM" id="Phobius"/>
    </source>
</evidence>
<gene>
    <name evidence="2" type="ORF">GMD11_08360</name>
    <name evidence="3" type="ORF">GMD11_10095</name>
    <name evidence="4" type="ORF">GMD18_08015</name>
    <name evidence="5" type="ORF">GMD18_10080</name>
</gene>
<keyword evidence="6" id="KW-1185">Reference proteome</keyword>
<dbReference type="EMBL" id="WNBW01000011">
    <property type="protein sequence ID" value="MTU04742.1"/>
    <property type="molecule type" value="Genomic_DNA"/>
</dbReference>
<dbReference type="EMBL" id="WNBM01000010">
    <property type="protein sequence ID" value="MTT76612.1"/>
    <property type="molecule type" value="Genomic_DNA"/>
</dbReference>
<evidence type="ECO:0000313" key="2">
    <source>
        <dbReference type="EMBL" id="MTT76276.1"/>
    </source>
</evidence>
<dbReference type="AlphaFoldDB" id="A0A6I3S1W3"/>
<dbReference type="Pfam" id="PF12841">
    <property type="entry name" value="YvrJ"/>
    <property type="match status" value="1"/>
</dbReference>
<accession>A0A6I3S1W3</accession>
<dbReference type="OrthoDB" id="2662123at2"/>
<organism evidence="3 7">
    <name type="scientific">Phascolarctobacterium faecium</name>
    <dbReference type="NCBI Taxonomy" id="33025"/>
    <lineage>
        <taxon>Bacteria</taxon>
        <taxon>Bacillati</taxon>
        <taxon>Bacillota</taxon>
        <taxon>Negativicutes</taxon>
        <taxon>Acidaminococcales</taxon>
        <taxon>Acidaminococcaceae</taxon>
        <taxon>Phascolarctobacterium</taxon>
    </lineage>
</organism>
<dbReference type="Proteomes" id="UP000443070">
    <property type="component" value="Unassembled WGS sequence"/>
</dbReference>
<protein>
    <submittedName>
        <fullName evidence="3">YvrJ family protein</fullName>
    </submittedName>
</protein>
<feature type="transmembrane region" description="Helical" evidence="1">
    <location>
        <begin position="6"/>
        <end position="25"/>
    </location>
</feature>
<evidence type="ECO:0000313" key="5">
    <source>
        <dbReference type="EMBL" id="MTU04742.1"/>
    </source>
</evidence>
<dbReference type="GeneID" id="49407857"/>